<dbReference type="Gene3D" id="1.20.120.620">
    <property type="entry name" value="Backbone structure of the membrane domain of e. Coli histidine kinase receptor kdpd"/>
    <property type="match status" value="1"/>
</dbReference>
<evidence type="ECO:0000256" key="5">
    <source>
        <dbReference type="ARBA" id="ARBA00022679"/>
    </source>
</evidence>
<dbReference type="SMART" id="SM00388">
    <property type="entry name" value="HisKA"/>
    <property type="match status" value="1"/>
</dbReference>
<dbReference type="Gene3D" id="1.10.287.130">
    <property type="match status" value="1"/>
</dbReference>
<organism evidence="16 17">
    <name type="scientific">Thauera sedimentorum</name>
    <dbReference type="NCBI Taxonomy" id="2767595"/>
    <lineage>
        <taxon>Bacteria</taxon>
        <taxon>Pseudomonadati</taxon>
        <taxon>Pseudomonadota</taxon>
        <taxon>Betaproteobacteria</taxon>
        <taxon>Rhodocyclales</taxon>
        <taxon>Zoogloeaceae</taxon>
        <taxon>Thauera</taxon>
    </lineage>
</organism>
<feature type="domain" description="Histidine kinase" evidence="15">
    <location>
        <begin position="280"/>
        <end position="494"/>
    </location>
</feature>
<comment type="catalytic activity">
    <reaction evidence="1">
        <text>ATP + protein L-histidine = ADP + protein N-phospho-L-histidine.</text>
        <dbReference type="EC" id="2.7.13.3"/>
    </reaction>
</comment>
<dbReference type="Pfam" id="PF00512">
    <property type="entry name" value="HisKA"/>
    <property type="match status" value="1"/>
</dbReference>
<dbReference type="PRINTS" id="PR00344">
    <property type="entry name" value="BCTRLSENSOR"/>
</dbReference>
<evidence type="ECO:0000256" key="9">
    <source>
        <dbReference type="ARBA" id="ARBA00022840"/>
    </source>
</evidence>
<dbReference type="InterPro" id="IPR029016">
    <property type="entry name" value="GAF-like_dom_sf"/>
</dbReference>
<keyword evidence="12 14" id="KW-0472">Membrane</keyword>
<sequence length="503" mass="53420">MPASVPSAPPHRAGWRDYGLAVLSVGAIAAVGAPLLGHLDLANIAMLFPLAVLFSAVRLGRGPAVLAAFLSVALFDLFFVPPHFTLGVHDVQYLLTFAVLLLVALTTAELAARLRRQRDAAEQRERQTQALYGLARELSAALAVEQIAANAERFTREVFGCDCVLWLPDEQDRLRPADAGPDPAAEAPPAAQAAWRNGQAQHTTDAAGKPIRWLPLRAPMRVRGVLALHGDPAEPPPAPLLDAFASLLAIALERLHYVAVARSTELAMESERLRNSLLAALSHDLRTPLTAIAGLADTVALTPPPLSAEQAEMVAAIGAEAQRSSAQVANLLDMARIESGGVRLRREWQPLEEVVGAALQARASLLGRHELLIDLPAELPLVDIDSVLFERVLCNLLENAAKYTPPGSRIEIRARADGDEMILQVCDNGPGLPPGRIDALFAKFTRGQKESAIGGVGLGLAIVQAVVAAHGGRVRAFNRTEGGACFEIALPRGTAPALPQEAA</sequence>
<dbReference type="InterPro" id="IPR036097">
    <property type="entry name" value="HisK_dim/P_sf"/>
</dbReference>
<evidence type="ECO:0000256" key="3">
    <source>
        <dbReference type="ARBA" id="ARBA00012438"/>
    </source>
</evidence>
<dbReference type="EC" id="2.7.13.3" evidence="3"/>
<dbReference type="SUPFAM" id="SSF55874">
    <property type="entry name" value="ATPase domain of HSP90 chaperone/DNA topoisomerase II/histidine kinase"/>
    <property type="match status" value="1"/>
</dbReference>
<dbReference type="InterPro" id="IPR003594">
    <property type="entry name" value="HATPase_dom"/>
</dbReference>
<feature type="transmembrane region" description="Helical" evidence="14">
    <location>
        <begin position="93"/>
        <end position="112"/>
    </location>
</feature>
<dbReference type="InterPro" id="IPR004358">
    <property type="entry name" value="Sig_transdc_His_kin-like_C"/>
</dbReference>
<dbReference type="Gene3D" id="3.30.450.40">
    <property type="match status" value="1"/>
</dbReference>
<evidence type="ECO:0000313" key="17">
    <source>
        <dbReference type="Proteomes" id="UP000603602"/>
    </source>
</evidence>
<keyword evidence="4" id="KW-0597">Phosphoprotein</keyword>
<reference evidence="17" key="1">
    <citation type="submission" date="2023-07" db="EMBL/GenBank/DDBJ databases">
        <title>Thauera sp. CAU 1555 isolated from sand of Yaerae Beach.</title>
        <authorList>
            <person name="Kim W."/>
        </authorList>
    </citation>
    <scope>NUCLEOTIDE SEQUENCE [LARGE SCALE GENOMIC DNA]</scope>
    <source>
        <strain evidence="17">CAU 1555</strain>
    </source>
</reference>
<feature type="compositionally biased region" description="Low complexity" evidence="13">
    <location>
        <begin position="177"/>
        <end position="194"/>
    </location>
</feature>
<dbReference type="InterPro" id="IPR038318">
    <property type="entry name" value="KdpD_sf"/>
</dbReference>
<keyword evidence="10 14" id="KW-1133">Transmembrane helix</keyword>
<evidence type="ECO:0000256" key="1">
    <source>
        <dbReference type="ARBA" id="ARBA00000085"/>
    </source>
</evidence>
<gene>
    <name evidence="16" type="ORF">IFO67_04625</name>
</gene>
<keyword evidence="5" id="KW-0808">Transferase</keyword>
<dbReference type="Gene3D" id="3.30.565.10">
    <property type="entry name" value="Histidine kinase-like ATPase, C-terminal domain"/>
    <property type="match status" value="1"/>
</dbReference>
<evidence type="ECO:0000256" key="7">
    <source>
        <dbReference type="ARBA" id="ARBA00022741"/>
    </source>
</evidence>
<dbReference type="EMBL" id="JACYTO010000001">
    <property type="protein sequence ID" value="MBD8502158.1"/>
    <property type="molecule type" value="Genomic_DNA"/>
</dbReference>
<evidence type="ECO:0000256" key="2">
    <source>
        <dbReference type="ARBA" id="ARBA00004141"/>
    </source>
</evidence>
<keyword evidence="9" id="KW-0067">ATP-binding</keyword>
<evidence type="ECO:0000313" key="16">
    <source>
        <dbReference type="EMBL" id="MBD8502158.1"/>
    </source>
</evidence>
<evidence type="ECO:0000256" key="10">
    <source>
        <dbReference type="ARBA" id="ARBA00022989"/>
    </source>
</evidence>
<evidence type="ECO:0000256" key="13">
    <source>
        <dbReference type="SAM" id="MobiDB-lite"/>
    </source>
</evidence>
<feature type="transmembrane region" description="Helical" evidence="14">
    <location>
        <begin position="64"/>
        <end position="81"/>
    </location>
</feature>
<dbReference type="PANTHER" id="PTHR45569">
    <property type="entry name" value="SENSOR PROTEIN KDPD"/>
    <property type="match status" value="1"/>
</dbReference>
<dbReference type="InterPro" id="IPR036890">
    <property type="entry name" value="HATPase_C_sf"/>
</dbReference>
<evidence type="ECO:0000256" key="14">
    <source>
        <dbReference type="SAM" id="Phobius"/>
    </source>
</evidence>
<keyword evidence="6 14" id="KW-0812">Transmembrane</keyword>
<dbReference type="Pfam" id="PF13492">
    <property type="entry name" value="GAF_3"/>
    <property type="match status" value="1"/>
</dbReference>
<dbReference type="InterPro" id="IPR025201">
    <property type="entry name" value="KdpD_TM"/>
</dbReference>
<evidence type="ECO:0000256" key="12">
    <source>
        <dbReference type="ARBA" id="ARBA00023136"/>
    </source>
</evidence>
<evidence type="ECO:0000259" key="15">
    <source>
        <dbReference type="PROSITE" id="PS50109"/>
    </source>
</evidence>
<dbReference type="RefSeq" id="WP_187716953.1">
    <property type="nucleotide sequence ID" value="NZ_JACTAH010000001.1"/>
</dbReference>
<evidence type="ECO:0000256" key="8">
    <source>
        <dbReference type="ARBA" id="ARBA00022777"/>
    </source>
</evidence>
<accession>A0ABR9B706</accession>
<dbReference type="InterPro" id="IPR003661">
    <property type="entry name" value="HisK_dim/P_dom"/>
</dbReference>
<dbReference type="InterPro" id="IPR003018">
    <property type="entry name" value="GAF"/>
</dbReference>
<dbReference type="CDD" id="cd00082">
    <property type="entry name" value="HisKA"/>
    <property type="match status" value="1"/>
</dbReference>
<dbReference type="InterPro" id="IPR005467">
    <property type="entry name" value="His_kinase_dom"/>
</dbReference>
<evidence type="ECO:0000256" key="11">
    <source>
        <dbReference type="ARBA" id="ARBA00023012"/>
    </source>
</evidence>
<comment type="subcellular location">
    <subcellularLocation>
        <location evidence="2">Membrane</location>
        <topology evidence="2">Multi-pass membrane protein</topology>
    </subcellularLocation>
</comment>
<proteinExistence type="predicted"/>
<dbReference type="PROSITE" id="PS50109">
    <property type="entry name" value="HIS_KIN"/>
    <property type="match status" value="1"/>
</dbReference>
<dbReference type="SMART" id="SM00387">
    <property type="entry name" value="HATPase_c"/>
    <property type="match status" value="1"/>
</dbReference>
<dbReference type="Proteomes" id="UP000603602">
    <property type="component" value="Unassembled WGS sequence"/>
</dbReference>
<keyword evidence="11" id="KW-0902">Two-component regulatory system</keyword>
<evidence type="ECO:0000256" key="6">
    <source>
        <dbReference type="ARBA" id="ARBA00022692"/>
    </source>
</evidence>
<dbReference type="SUPFAM" id="SSF55781">
    <property type="entry name" value="GAF domain-like"/>
    <property type="match status" value="1"/>
</dbReference>
<protein>
    <recommendedName>
        <fullName evidence="3">histidine kinase</fullName>
        <ecNumber evidence="3">2.7.13.3</ecNumber>
    </recommendedName>
</protein>
<dbReference type="Pfam" id="PF13493">
    <property type="entry name" value="DUF4118"/>
    <property type="match status" value="1"/>
</dbReference>
<dbReference type="SUPFAM" id="SSF47384">
    <property type="entry name" value="Homodimeric domain of signal transducing histidine kinase"/>
    <property type="match status" value="1"/>
</dbReference>
<keyword evidence="8" id="KW-0418">Kinase</keyword>
<dbReference type="CDD" id="cd00075">
    <property type="entry name" value="HATPase"/>
    <property type="match status" value="1"/>
</dbReference>
<feature type="transmembrane region" description="Helical" evidence="14">
    <location>
        <begin position="18"/>
        <end position="35"/>
    </location>
</feature>
<dbReference type="Pfam" id="PF02518">
    <property type="entry name" value="HATPase_c"/>
    <property type="match status" value="1"/>
</dbReference>
<feature type="region of interest" description="Disordered" evidence="13">
    <location>
        <begin position="175"/>
        <end position="208"/>
    </location>
</feature>
<evidence type="ECO:0000256" key="4">
    <source>
        <dbReference type="ARBA" id="ARBA00022553"/>
    </source>
</evidence>
<dbReference type="InterPro" id="IPR052023">
    <property type="entry name" value="Histidine_kinase_KdpD"/>
</dbReference>
<keyword evidence="7" id="KW-0547">Nucleotide-binding</keyword>
<keyword evidence="17" id="KW-1185">Reference proteome</keyword>
<comment type="caution">
    <text evidence="16">The sequence shown here is derived from an EMBL/GenBank/DDBJ whole genome shotgun (WGS) entry which is preliminary data.</text>
</comment>
<dbReference type="PANTHER" id="PTHR45569:SF1">
    <property type="entry name" value="SENSOR PROTEIN KDPD"/>
    <property type="match status" value="1"/>
</dbReference>
<name>A0ABR9B706_9RHOO</name>